<accession>A0ABV0EBT5</accession>
<feature type="domain" description="LapB rubredoxin metal binding" evidence="5">
    <location>
        <begin position="354"/>
        <end position="380"/>
    </location>
</feature>
<feature type="binding site" evidence="4">
    <location>
        <position position="356"/>
    </location>
    <ligand>
        <name>Fe cation</name>
        <dbReference type="ChEBI" id="CHEBI:24875"/>
    </ligand>
</feature>
<evidence type="ECO:0000256" key="4">
    <source>
        <dbReference type="HAMAP-Rule" id="MF_00994"/>
    </source>
</evidence>
<keyword evidence="4" id="KW-0408">Iron</keyword>
<reference evidence="6 7" key="1">
    <citation type="submission" date="2024-02" db="EMBL/GenBank/DDBJ databases">
        <title>New thermophilic sulfur-oxidizing bacteria from a hot springs of the Uzon caldera (Kamchatka, Russia).</title>
        <authorList>
            <person name="Dukat A.M."/>
            <person name="Elcheninov A.G."/>
            <person name="Frolov E.N."/>
        </authorList>
    </citation>
    <scope>NUCLEOTIDE SEQUENCE [LARGE SCALE GENOMIC DNA]</scope>
    <source>
        <strain evidence="6 7">AK1</strain>
    </source>
</reference>
<comment type="subcellular location">
    <subcellularLocation>
        <location evidence="4">Cell inner membrane</location>
        <topology evidence="4">Single-pass membrane protein</topology>
        <orientation evidence="4">Cytoplasmic side</orientation>
    </subcellularLocation>
</comment>
<evidence type="ECO:0000313" key="7">
    <source>
        <dbReference type="Proteomes" id="UP001482231"/>
    </source>
</evidence>
<organism evidence="6 7">
    <name type="scientific">Thiobacter aerophilum</name>
    <dbReference type="NCBI Taxonomy" id="3121275"/>
    <lineage>
        <taxon>Bacteria</taxon>
        <taxon>Pseudomonadati</taxon>
        <taxon>Pseudomonadota</taxon>
        <taxon>Betaproteobacteria</taxon>
        <taxon>Burkholderiales</taxon>
        <taxon>Thiobacteraceae</taxon>
        <taxon>Thiobacter</taxon>
    </lineage>
</organism>
<keyword evidence="4" id="KW-1133">Transmembrane helix</keyword>
<dbReference type="InterPro" id="IPR041166">
    <property type="entry name" value="Rubredoxin_2"/>
</dbReference>
<proteinExistence type="inferred from homology"/>
<dbReference type="SMART" id="SM00028">
    <property type="entry name" value="TPR"/>
    <property type="match status" value="3"/>
</dbReference>
<evidence type="ECO:0000313" key="6">
    <source>
        <dbReference type="EMBL" id="MEO1766127.1"/>
    </source>
</evidence>
<name>A0ABV0EBT5_9BURK</name>
<evidence type="ECO:0000256" key="1">
    <source>
        <dbReference type="ARBA" id="ARBA00022723"/>
    </source>
</evidence>
<protein>
    <recommendedName>
        <fullName evidence="4">Lipopolysaccharide assembly protein B</fullName>
    </recommendedName>
</protein>
<dbReference type="Proteomes" id="UP001482231">
    <property type="component" value="Unassembled WGS sequence"/>
</dbReference>
<keyword evidence="4" id="KW-1003">Cell membrane</keyword>
<dbReference type="PANTHER" id="PTHR44186">
    <property type="match status" value="1"/>
</dbReference>
<dbReference type="Pfam" id="PF18073">
    <property type="entry name" value="Zn_ribbon_LapB"/>
    <property type="match status" value="1"/>
</dbReference>
<feature type="binding site" evidence="4">
    <location>
        <position position="373"/>
    </location>
    <ligand>
        <name>Fe cation</name>
        <dbReference type="ChEBI" id="CHEBI:24875"/>
    </ligand>
</feature>
<feature type="binding site" evidence="4">
    <location>
        <position position="359"/>
    </location>
    <ligand>
        <name>Fe cation</name>
        <dbReference type="ChEBI" id="CHEBI:24875"/>
    </ligand>
</feature>
<keyword evidence="1 4" id="KW-0479">Metal-binding</keyword>
<keyword evidence="4" id="KW-0812">Transmembrane</keyword>
<dbReference type="InterPro" id="IPR011990">
    <property type="entry name" value="TPR-like_helical_dom_sf"/>
</dbReference>
<sequence length="394" mass="44960">MDFEYWWLLAFPFFFLLGWVAARIDIRHVISQSRQLPESYFKGLNFLLNQQPDKAIEAFTEAARADSETVELHFTLGGLFRRRGEVERAIQLHQGLVERPDLGQEQRLAAQLELGQDFLKAGLLDRAEQLFNTLLPTRYAEAARRALMEIYVQEKDWDKAIAMARALAETSAAAFVVEISQFHCEKAAAMAVEGRFEAARTELERALEVNRRNVRATLLAGDFAVAEKRPEEAIVAWKRVEAQNPDYLPLVADKLLACYRDLKRIQDAALLLKGWLANYPSVDLFGAAFQAVLEAEGSEAAYRLGREELRRNPTLLGLEKLLEAQLYEAAPDARQDLETIRNLVHQHARRLAFFQCDGCGFKARQFFWRCPACGGWETMPPRRLEERQAQAPYA</sequence>
<comment type="caution">
    <text evidence="6">The sequence shown here is derived from an EMBL/GenBank/DDBJ whole genome shotgun (WGS) entry which is preliminary data.</text>
</comment>
<dbReference type="Pfam" id="PF13432">
    <property type="entry name" value="TPR_16"/>
    <property type="match status" value="2"/>
</dbReference>
<dbReference type="Gene3D" id="1.25.40.10">
    <property type="entry name" value="Tetratricopeptide repeat domain"/>
    <property type="match status" value="2"/>
</dbReference>
<evidence type="ECO:0000256" key="3">
    <source>
        <dbReference type="ARBA" id="ARBA00022803"/>
    </source>
</evidence>
<evidence type="ECO:0000256" key="2">
    <source>
        <dbReference type="ARBA" id="ARBA00022737"/>
    </source>
</evidence>
<dbReference type="NCBIfam" id="NF008755">
    <property type="entry name" value="PRK11788.1-3"/>
    <property type="match status" value="1"/>
</dbReference>
<dbReference type="InterPro" id="IPR019734">
    <property type="entry name" value="TPR_rpt"/>
</dbReference>
<keyword evidence="4" id="KW-0472">Membrane</keyword>
<dbReference type="HAMAP" id="MF_00994">
    <property type="entry name" value="LPS_assembly_LapB"/>
    <property type="match status" value="1"/>
</dbReference>
<dbReference type="InterPro" id="IPR030865">
    <property type="entry name" value="LapB"/>
</dbReference>
<dbReference type="SUPFAM" id="SSF48452">
    <property type="entry name" value="TPR-like"/>
    <property type="match status" value="2"/>
</dbReference>
<feature type="topological domain" description="Cytoplasmic" evidence="4">
    <location>
        <begin position="23"/>
        <end position="394"/>
    </location>
</feature>
<dbReference type="RefSeq" id="WP_347307105.1">
    <property type="nucleotide sequence ID" value="NZ_JBAJEX010000001.1"/>
</dbReference>
<dbReference type="PANTHER" id="PTHR44186:SF1">
    <property type="entry name" value="BARDET-BIEDL SYNDROME 4 PROTEIN"/>
    <property type="match status" value="1"/>
</dbReference>
<comment type="similarity">
    <text evidence="4">Belongs to the LapB family.</text>
</comment>
<evidence type="ECO:0000259" key="5">
    <source>
        <dbReference type="Pfam" id="PF18073"/>
    </source>
</evidence>
<keyword evidence="2 4" id="KW-0677">Repeat</keyword>
<keyword evidence="7" id="KW-1185">Reference proteome</keyword>
<keyword evidence="3 4" id="KW-0802">TPR repeat</keyword>
<feature type="binding site" evidence="4">
    <location>
        <position position="370"/>
    </location>
    <ligand>
        <name>Fe cation</name>
        <dbReference type="ChEBI" id="CHEBI:24875"/>
    </ligand>
</feature>
<gene>
    <name evidence="4 6" type="primary">lapB</name>
    <name evidence="6" type="ORF">V6E02_02715</name>
</gene>
<dbReference type="NCBIfam" id="NF008757">
    <property type="entry name" value="PRK11788.1-5"/>
    <property type="match status" value="1"/>
</dbReference>
<comment type="function">
    <text evidence="4">Modulates cellular lipopolysaccharide (LPS) levels by regulating LpxC, which is involved in lipid A biosynthesis. May act by modulating the proteolytic activity of FtsH towards LpxC. May also coordinate assembly of proteins involved in LPS synthesis at the plasma membrane.</text>
</comment>
<dbReference type="EMBL" id="JBAJEX010000001">
    <property type="protein sequence ID" value="MEO1766127.1"/>
    <property type="molecule type" value="Genomic_DNA"/>
</dbReference>
<keyword evidence="4" id="KW-0997">Cell inner membrane</keyword>